<sequence length="275" mass="31312">MNTQYKSIHSAQISISHAVFIQDQQIKTDSLKVAEAFGKRHTNILRAIENLDSTKSFNELNFELVEYMDAKGESRPMYEMTKDGWMFLVMGFTGEKAAQIKIAFINAFNAMAVLLQNQQLIEQQGISVGSKVQLKSGSPELTVNRFIPNAEGHNDRVEVIWFGNRLHKETLSIHALVPVEQQQNQMLKQFWEAIYQYGLDKLNHGYKAELIALNLTQVYEVIHGLPERKILIQQLKVSSKPYPQYMDTNLPIRSVLTGKTVKCVVFKSPVLLGEN</sequence>
<dbReference type="InterPro" id="IPR014054">
    <property type="entry name" value="Phage_regulatory_Rha"/>
</dbReference>
<accession>A0A3R9RGB5</accession>
<dbReference type="RefSeq" id="WP_024436828.1">
    <property type="nucleotide sequence ID" value="NZ_CP087328.1"/>
</dbReference>
<dbReference type="NCBIfam" id="TIGR02681">
    <property type="entry name" value="phage_pRha"/>
    <property type="match status" value="1"/>
</dbReference>
<evidence type="ECO:0000313" key="1">
    <source>
        <dbReference type="EMBL" id="RSP77468.1"/>
    </source>
</evidence>
<name>A0A3R9RGB5_ACIBA</name>
<evidence type="ECO:0000313" key="2">
    <source>
        <dbReference type="Proteomes" id="UP000269597"/>
    </source>
</evidence>
<organism evidence="1 2">
    <name type="scientific">Acinetobacter baumannii</name>
    <dbReference type="NCBI Taxonomy" id="470"/>
    <lineage>
        <taxon>Bacteria</taxon>
        <taxon>Pseudomonadati</taxon>
        <taxon>Pseudomonadota</taxon>
        <taxon>Gammaproteobacteria</taxon>
        <taxon>Moraxellales</taxon>
        <taxon>Moraxellaceae</taxon>
        <taxon>Acinetobacter</taxon>
        <taxon>Acinetobacter calcoaceticus/baumannii complex</taxon>
    </lineage>
</organism>
<dbReference type="EMBL" id="RFBY01000018">
    <property type="protein sequence ID" value="RSP77468.1"/>
    <property type="molecule type" value="Genomic_DNA"/>
</dbReference>
<dbReference type="Proteomes" id="UP000269597">
    <property type="component" value="Unassembled WGS sequence"/>
</dbReference>
<reference evidence="1 2" key="1">
    <citation type="submission" date="2018-10" db="EMBL/GenBank/DDBJ databases">
        <title>GWAS and RNA-Seq identify cryptic mechanisms of antimicrobial resistance in Acinetobacter baumannii.</title>
        <authorList>
            <person name="Sahl J.W."/>
        </authorList>
    </citation>
    <scope>NUCLEOTIDE SEQUENCE [LARGE SCALE GENOMIC DNA]</scope>
    <source>
        <strain evidence="1 2">TG31299</strain>
    </source>
</reference>
<comment type="caution">
    <text evidence="1">The sequence shown here is derived from an EMBL/GenBank/DDBJ whole genome shotgun (WGS) entry which is preliminary data.</text>
</comment>
<proteinExistence type="predicted"/>
<dbReference type="InterPro" id="IPR019226">
    <property type="entry name" value="DUF2158"/>
</dbReference>
<dbReference type="Pfam" id="PF09669">
    <property type="entry name" value="Phage_pRha"/>
    <property type="match status" value="1"/>
</dbReference>
<dbReference type="Pfam" id="PF09926">
    <property type="entry name" value="DUF2158"/>
    <property type="match status" value="1"/>
</dbReference>
<dbReference type="AlphaFoldDB" id="A0A3R9RGB5"/>
<protein>
    <submittedName>
        <fullName evidence="1">DUF2158 domain-containing protein</fullName>
    </submittedName>
</protein>
<gene>
    <name evidence="1" type="ORF">EA722_07335</name>
</gene>